<evidence type="ECO:0000256" key="9">
    <source>
        <dbReference type="ARBA" id="ARBA00024953"/>
    </source>
</evidence>
<comment type="similarity">
    <text evidence="12">Belongs to the peptidase T1B family.</text>
</comment>
<keyword evidence="2 12" id="KW-0963">Cytoplasm</keyword>
<reference evidence="13" key="2">
    <citation type="submission" date="2018-11" db="EMBL/GenBank/DDBJ databases">
        <title>Trombidioid mite genomics.</title>
        <authorList>
            <person name="Dong X."/>
        </authorList>
    </citation>
    <scope>NUCLEOTIDE SEQUENCE</scope>
    <source>
        <strain evidence="13">UoL-WK</strain>
    </source>
</reference>
<reference evidence="13 15" key="1">
    <citation type="journal article" date="2018" name="Gigascience">
        <title>Genomes of trombidid mites reveal novel predicted allergens and laterally-transferred genes associated with secondary metabolism.</title>
        <authorList>
            <person name="Dong X."/>
            <person name="Chaisiri K."/>
            <person name="Xia D."/>
            <person name="Armstrong S.D."/>
            <person name="Fang Y."/>
            <person name="Donnelly M.J."/>
            <person name="Kadowaki T."/>
            <person name="McGarry J.W."/>
            <person name="Darby A.C."/>
            <person name="Makepeace B.L."/>
        </authorList>
    </citation>
    <scope>NUCLEOTIDE SEQUENCE [LARGE SCALE GENOMIC DNA]</scope>
    <source>
        <strain evidence="13">UoL-WK</strain>
    </source>
</reference>
<dbReference type="PROSITE" id="PS51476">
    <property type="entry name" value="PROTEASOME_BETA_2"/>
    <property type="match status" value="1"/>
</dbReference>
<dbReference type="PANTHER" id="PTHR32194:SF0">
    <property type="entry name" value="ATP-DEPENDENT PROTEASE SUBUNIT HSLV"/>
    <property type="match status" value="1"/>
</dbReference>
<dbReference type="InterPro" id="IPR016050">
    <property type="entry name" value="Proteasome_bsu_CS"/>
</dbReference>
<evidence type="ECO:0000256" key="11">
    <source>
        <dbReference type="PIRSR" id="PIRSR600243-1"/>
    </source>
</evidence>
<dbReference type="OrthoDB" id="7854943at2759"/>
<keyword evidence="15" id="KW-1185">Reference proteome</keyword>
<comment type="function">
    <text evidence="12">Component of the proteasome, a multicatalytic proteinase complex which is characterized by its ability to cleave peptides with Arg, Phe, Tyr, Leu, and Glu adjacent to the leaving group at neutral or slightly basic pH. The proteasome has an ATP-dependent proteolytic activity.</text>
</comment>
<dbReference type="GO" id="GO:0051603">
    <property type="term" value="P:proteolysis involved in protein catabolic process"/>
    <property type="evidence" value="ECO:0007669"/>
    <property type="project" value="InterPro"/>
</dbReference>
<organism evidence="13 15">
    <name type="scientific">Dinothrombium tinctorium</name>
    <dbReference type="NCBI Taxonomy" id="1965070"/>
    <lineage>
        <taxon>Eukaryota</taxon>
        <taxon>Metazoa</taxon>
        <taxon>Ecdysozoa</taxon>
        <taxon>Arthropoda</taxon>
        <taxon>Chelicerata</taxon>
        <taxon>Arachnida</taxon>
        <taxon>Acari</taxon>
        <taxon>Acariformes</taxon>
        <taxon>Trombidiformes</taxon>
        <taxon>Prostigmata</taxon>
        <taxon>Anystina</taxon>
        <taxon>Parasitengona</taxon>
        <taxon>Trombidioidea</taxon>
        <taxon>Trombidiidae</taxon>
        <taxon>Dinothrombium</taxon>
    </lineage>
</organism>
<evidence type="ECO:0000313" key="14">
    <source>
        <dbReference type="EMBL" id="RWS06967.1"/>
    </source>
</evidence>
<dbReference type="AlphaFoldDB" id="A0A443QVC6"/>
<name>A0A443QVC6_9ACAR</name>
<protein>
    <recommendedName>
        <fullName evidence="12">Proteasome subunit beta</fullName>
    </recommendedName>
</protein>
<dbReference type="Gene3D" id="3.60.20.10">
    <property type="entry name" value="Glutamine Phosphoribosylpyrophosphate, subunit 1, domain 1"/>
    <property type="match status" value="1"/>
</dbReference>
<evidence type="ECO:0000256" key="5">
    <source>
        <dbReference type="ARBA" id="ARBA00022801"/>
    </source>
</evidence>
<dbReference type="InterPro" id="IPR029055">
    <property type="entry name" value="Ntn_hydrolases_N"/>
</dbReference>
<evidence type="ECO:0000256" key="6">
    <source>
        <dbReference type="ARBA" id="ARBA00022942"/>
    </source>
</evidence>
<keyword evidence="4" id="KW-0888">Threonine protease</keyword>
<comment type="function">
    <text evidence="9">Non-catalytic component of the proteasome, a multicatalytic proteinase complex which is characterized by its ability to cleave peptides with Arg, Phe, Tyr, Leu, and Glu adjacent to the leaving group at neutral or slightly basic pH. The proteasome has an ATP-dependent proteolytic activity.</text>
</comment>
<comment type="catalytic activity">
    <reaction evidence="1">
        <text>Cleavage of peptide bonds with very broad specificity.</text>
        <dbReference type="EC" id="3.4.25.1"/>
    </reaction>
</comment>
<gene>
    <name evidence="13" type="ORF">B4U79_01052</name>
    <name evidence="14" type="ORF">B4U79_01994</name>
</gene>
<dbReference type="EMBL" id="NCKU01003762">
    <property type="protein sequence ID" value="RWS06967.1"/>
    <property type="molecule type" value="Genomic_DNA"/>
</dbReference>
<evidence type="ECO:0000256" key="8">
    <source>
        <dbReference type="ARBA" id="ARBA00023242"/>
    </source>
</evidence>
<dbReference type="PRINTS" id="PR00141">
    <property type="entry name" value="PROTEASOME"/>
</dbReference>
<dbReference type="GO" id="GO:0005737">
    <property type="term" value="C:cytoplasm"/>
    <property type="evidence" value="ECO:0007669"/>
    <property type="project" value="UniProtKB-SubCell"/>
</dbReference>
<dbReference type="FunFam" id="3.60.20.10:FF:000010">
    <property type="entry name" value="Proteasome subunit beta type-1"/>
    <property type="match status" value="1"/>
</dbReference>
<dbReference type="STRING" id="1965070.A0A443QVC6"/>
<comment type="subcellular location">
    <subcellularLocation>
        <location evidence="12">Cytoplasm</location>
    </subcellularLocation>
    <subcellularLocation>
        <location evidence="12">Nucleus</location>
    </subcellularLocation>
</comment>
<comment type="subunit">
    <text evidence="12">Component of the proteasome complex.</text>
</comment>
<dbReference type="GO" id="GO:0019774">
    <property type="term" value="C:proteasome core complex, beta-subunit complex"/>
    <property type="evidence" value="ECO:0007669"/>
    <property type="project" value="UniProtKB-ARBA"/>
</dbReference>
<evidence type="ECO:0000256" key="12">
    <source>
        <dbReference type="RuleBase" id="RU004203"/>
    </source>
</evidence>
<evidence type="ECO:0000313" key="13">
    <source>
        <dbReference type="EMBL" id="RWS06963.1"/>
    </source>
</evidence>
<keyword evidence="3" id="KW-0645">Protease</keyword>
<comment type="caution">
    <text evidence="13">The sequence shown here is derived from an EMBL/GenBank/DDBJ whole genome shotgun (WGS) entry which is preliminary data.</text>
</comment>
<evidence type="ECO:0000256" key="4">
    <source>
        <dbReference type="ARBA" id="ARBA00022698"/>
    </source>
</evidence>
<feature type="active site" description="Nucleophile" evidence="11">
    <location>
        <position position="35"/>
    </location>
</feature>
<evidence type="ECO:0000256" key="2">
    <source>
        <dbReference type="ARBA" id="ARBA00022490"/>
    </source>
</evidence>
<sequence length="234" mass="25825">MDVSFDRNQSSFDFNTVEACDNVTPEWLEPDSTGTTIMAVEFADGVVIGADSRATRGFYVSNRVSDKVNHVSDHIYCCRSGSAADTQAILDTIRYHLSFYEMELGEPALVKVAANLFKEMCYTYRDQLTAGIIVAGWDKRYGGQVYSIPLGGMMVRQSAIAGGSGGTYIYGYIDKFYKPRMTREECIKFVIEGISLAMERDASSGGVIRVAIIDKEGVEKKIIAGGDLPKFHEK</sequence>
<evidence type="ECO:0000256" key="7">
    <source>
        <dbReference type="ARBA" id="ARBA00023145"/>
    </source>
</evidence>
<dbReference type="SUPFAM" id="SSF56235">
    <property type="entry name" value="N-terminal nucleophile aminohydrolases (Ntn hydrolases)"/>
    <property type="match status" value="1"/>
</dbReference>
<evidence type="ECO:0000256" key="10">
    <source>
        <dbReference type="ARBA" id="ARBA00026071"/>
    </source>
</evidence>
<evidence type="ECO:0000256" key="1">
    <source>
        <dbReference type="ARBA" id="ARBA00001198"/>
    </source>
</evidence>
<dbReference type="EMBL" id="NCKU01003764">
    <property type="protein sequence ID" value="RWS06963.1"/>
    <property type="molecule type" value="Genomic_DNA"/>
</dbReference>
<dbReference type="InterPro" id="IPR023333">
    <property type="entry name" value="Proteasome_suB-type"/>
</dbReference>
<dbReference type="InterPro" id="IPR000243">
    <property type="entry name" value="Pept_T1A_subB"/>
</dbReference>
<evidence type="ECO:0000313" key="15">
    <source>
        <dbReference type="Proteomes" id="UP000285301"/>
    </source>
</evidence>
<dbReference type="InterPro" id="IPR001353">
    <property type="entry name" value="Proteasome_sua/b"/>
</dbReference>
<dbReference type="PROSITE" id="PS00854">
    <property type="entry name" value="PROTEASOME_BETA_1"/>
    <property type="match status" value="1"/>
</dbReference>
<dbReference type="Proteomes" id="UP000285301">
    <property type="component" value="Unassembled WGS sequence"/>
</dbReference>
<dbReference type="GO" id="GO:0004298">
    <property type="term" value="F:threonine-type endopeptidase activity"/>
    <property type="evidence" value="ECO:0007669"/>
    <property type="project" value="UniProtKB-KW"/>
</dbReference>
<dbReference type="GO" id="GO:0005634">
    <property type="term" value="C:nucleus"/>
    <property type="evidence" value="ECO:0007669"/>
    <property type="project" value="UniProtKB-SubCell"/>
</dbReference>
<accession>A0A443QVC6</accession>
<comment type="subunit">
    <text evidence="10">The 26S proteasome consists of a 20S proteasome core and two 19S regulatory subunits. The 20S proteasome core is composed of 28 subunits that are arranged in four stacked rings, resulting in a barrel-shaped structure. The two end rings are each formed by seven alpha subunits, and the two central rings are each formed by seven beta subunits. The catalytic chamber with the active sites is on the inside of the barrel.</text>
</comment>
<dbReference type="CDD" id="cd03762">
    <property type="entry name" value="proteasome_beta_type_6"/>
    <property type="match status" value="1"/>
</dbReference>
<proteinExistence type="inferred from homology"/>
<keyword evidence="6 12" id="KW-0647">Proteasome</keyword>
<evidence type="ECO:0000256" key="3">
    <source>
        <dbReference type="ARBA" id="ARBA00022670"/>
    </source>
</evidence>
<keyword evidence="7" id="KW-0865">Zymogen</keyword>
<dbReference type="PANTHER" id="PTHR32194">
    <property type="entry name" value="METALLOPROTEASE TLDD"/>
    <property type="match status" value="1"/>
</dbReference>
<keyword evidence="5" id="KW-0378">Hydrolase</keyword>
<dbReference type="Pfam" id="PF00227">
    <property type="entry name" value="Proteasome"/>
    <property type="match status" value="1"/>
</dbReference>
<keyword evidence="8 12" id="KW-0539">Nucleus</keyword>